<reference evidence="1" key="1">
    <citation type="submission" date="2021-05" db="EMBL/GenBank/DDBJ databases">
        <authorList>
            <person name="Alioto T."/>
            <person name="Alioto T."/>
            <person name="Gomez Garrido J."/>
        </authorList>
    </citation>
    <scope>NUCLEOTIDE SEQUENCE</scope>
</reference>
<proteinExistence type="predicted"/>
<evidence type="ECO:0000313" key="1">
    <source>
        <dbReference type="EMBL" id="CAG6555347.1"/>
    </source>
</evidence>
<organism evidence="1">
    <name type="scientific">Culex pipiens</name>
    <name type="common">House mosquito</name>
    <dbReference type="NCBI Taxonomy" id="7175"/>
    <lineage>
        <taxon>Eukaryota</taxon>
        <taxon>Metazoa</taxon>
        <taxon>Ecdysozoa</taxon>
        <taxon>Arthropoda</taxon>
        <taxon>Hexapoda</taxon>
        <taxon>Insecta</taxon>
        <taxon>Pterygota</taxon>
        <taxon>Neoptera</taxon>
        <taxon>Endopterygota</taxon>
        <taxon>Diptera</taxon>
        <taxon>Nematocera</taxon>
        <taxon>Culicoidea</taxon>
        <taxon>Culicidae</taxon>
        <taxon>Culicinae</taxon>
        <taxon>Culicini</taxon>
        <taxon>Culex</taxon>
        <taxon>Culex</taxon>
    </lineage>
</organism>
<protein>
    <submittedName>
        <fullName evidence="1">(northern house mosquito) hypothetical protein</fullName>
    </submittedName>
</protein>
<dbReference type="EMBL" id="HBUE01253868">
    <property type="protein sequence ID" value="CAG6555347.1"/>
    <property type="molecule type" value="Transcribed_RNA"/>
</dbReference>
<sequence>MQVVKFRHRRPSGLTEAHLLLAQVALQRRPSGTRRTRRRAKAAAALPTKRRRINTLFRFQLRCRWCEITPPNNGDQYGFGQDVEKASCSRMRVTVNKPIDIPTLDQ</sequence>
<accession>A0A8D8INB2</accession>
<dbReference type="EMBL" id="HBUE01148904">
    <property type="protein sequence ID" value="CAG6504071.1"/>
    <property type="molecule type" value="Transcribed_RNA"/>
</dbReference>
<name>A0A8D8INB2_CULPI</name>
<dbReference type="AlphaFoldDB" id="A0A8D8INB2"/>